<comment type="caution">
    <text evidence="1">The sequence shown here is derived from an EMBL/GenBank/DDBJ whole genome shotgun (WGS) entry which is preliminary data.</text>
</comment>
<dbReference type="RefSeq" id="WP_316857636.1">
    <property type="nucleotide sequence ID" value="NZ_CAUDKO010000014.1"/>
</dbReference>
<gene>
    <name evidence="2" type="ORF">R77564_04885</name>
    <name evidence="1" type="ORF">R77567_04439</name>
</gene>
<proteinExistence type="predicted"/>
<organism evidence="1 4">
    <name type="scientific">Ralstonia flatus</name>
    <dbReference type="NCBI Taxonomy" id="3058601"/>
    <lineage>
        <taxon>Bacteria</taxon>
        <taxon>Pseudomonadati</taxon>
        <taxon>Pseudomonadota</taxon>
        <taxon>Betaproteobacteria</taxon>
        <taxon>Burkholderiales</taxon>
        <taxon>Burkholderiaceae</taxon>
        <taxon>Ralstonia</taxon>
    </lineage>
</organism>
<reference evidence="1 3" key="1">
    <citation type="submission" date="2023-07" db="EMBL/GenBank/DDBJ databases">
        <authorList>
            <person name="Peeters C."/>
        </authorList>
    </citation>
    <scope>NUCLEOTIDE SEQUENCE</scope>
    <source>
        <strain evidence="2 3">LMG 32965</strain>
        <strain evidence="1">R-77567</strain>
    </source>
</reference>
<keyword evidence="3" id="KW-1185">Reference proteome</keyword>
<evidence type="ECO:0000313" key="3">
    <source>
        <dbReference type="Proteomes" id="UP001189792"/>
    </source>
</evidence>
<accession>A0AAD2C3I7</accession>
<protein>
    <submittedName>
        <fullName evidence="1">Uncharacterized protein</fullName>
    </submittedName>
</protein>
<dbReference type="Proteomes" id="UP001189792">
    <property type="component" value="Unassembled WGS sequence"/>
</dbReference>
<evidence type="ECO:0000313" key="2">
    <source>
        <dbReference type="EMBL" id="CAJ0903330.1"/>
    </source>
</evidence>
<dbReference type="AlphaFoldDB" id="A0AAD2C3I7"/>
<name>A0AAD2C3I7_9RALS</name>
<evidence type="ECO:0000313" key="4">
    <source>
        <dbReference type="Proteomes" id="UP001190491"/>
    </source>
</evidence>
<dbReference type="EMBL" id="CAUDLI010000014">
    <property type="protein sequence ID" value="CAJ0903330.1"/>
    <property type="molecule type" value="Genomic_DNA"/>
</dbReference>
<dbReference type="EMBL" id="CAUDKO010000014">
    <property type="protein sequence ID" value="CAJ0893422.1"/>
    <property type="molecule type" value="Genomic_DNA"/>
</dbReference>
<evidence type="ECO:0000313" key="1">
    <source>
        <dbReference type="EMBL" id="CAJ0893422.1"/>
    </source>
</evidence>
<dbReference type="Proteomes" id="UP001190491">
    <property type="component" value="Unassembled WGS sequence"/>
</dbReference>
<sequence length="54" mass="6007">MAHQGRAKDIAFALLAESGPKSVRICFELVRMEGEMRRRGAYGVGGVTAWRLTR</sequence>